<sequence length="467" mass="49034">MAALTPPNPHTIARLVMEFTTSTGACVIDMPVVRPACSSVFEIVVIEKEVKPDSICITPTASTPLLADPNPPSNRRPGQSSAWWTSSWPLDPGAGGQGGRKTLPKPGDPAKSDPPPDPPSIQIPVKEEPVVLWPPPVRPAPIRSSVPIRPSPSSSSEPGDTVEATPSPTPVSVKEKPSTPAPSPSRLQSSSTSSRPAGPPGKGGPTSTSTSTSTTLKTLTTSTPSMRSSETGSSTTVKMSSSSPLPPPPTASNPPKSSPKPDITTFPVRPQPPRPTPPPAPTPIDPGVCDSTYTTVDVSELTGLDPHFLEKYLGLLGLGGLLDGLLGGLLSGILGSGGLAGNSEKEKLVHQYRVLCDVALPDGPAPSFPDYKGGEEHTKTVQGGHRECLETCERQVINMAGQNLLRECLGVAYRPKAGAAGEEGECRYWCGEHKEHEFLPVDSLPSKSREGKGKGKEKPGRWQVIYM</sequence>
<evidence type="ECO:0000313" key="3">
    <source>
        <dbReference type="Proteomes" id="UP000297716"/>
    </source>
</evidence>
<feature type="compositionally biased region" description="Low complexity" evidence="1">
    <location>
        <begin position="140"/>
        <end position="158"/>
    </location>
</feature>
<name>A0A4Z0Z7M7_9PEZI</name>
<reference evidence="2 3" key="1">
    <citation type="submission" date="2019-03" db="EMBL/GenBank/DDBJ databases">
        <title>Draft genome sequence of Xylaria hypoxylon DSM 108379, a ubiquitous saprotrophic-parasitic fungi on hardwood.</title>
        <authorList>
            <person name="Buettner E."/>
            <person name="Leonhardt S."/>
            <person name="Gebauer A.M."/>
            <person name="Liers C."/>
            <person name="Hofrichter M."/>
            <person name="Kellner H."/>
        </authorList>
    </citation>
    <scope>NUCLEOTIDE SEQUENCE [LARGE SCALE GENOMIC DNA]</scope>
    <source>
        <strain evidence="2 3">DSM 108379</strain>
    </source>
</reference>
<feature type="compositionally biased region" description="Pro residues" evidence="1">
    <location>
        <begin position="112"/>
        <end position="121"/>
    </location>
</feature>
<feature type="compositionally biased region" description="Pro residues" evidence="1">
    <location>
        <begin position="244"/>
        <end position="258"/>
    </location>
</feature>
<dbReference type="EMBL" id="SKBN01000065">
    <property type="protein sequence ID" value="TGJ84522.1"/>
    <property type="molecule type" value="Genomic_DNA"/>
</dbReference>
<dbReference type="OrthoDB" id="4776857at2759"/>
<feature type="compositionally biased region" description="Low complexity" evidence="1">
    <location>
        <begin position="184"/>
        <end position="196"/>
    </location>
</feature>
<protein>
    <submittedName>
        <fullName evidence="2">Uncharacterized protein</fullName>
    </submittedName>
</protein>
<feature type="region of interest" description="Disordered" evidence="1">
    <location>
        <begin position="441"/>
        <end position="460"/>
    </location>
</feature>
<proteinExistence type="predicted"/>
<gene>
    <name evidence="2" type="ORF">E0Z10_g4244</name>
</gene>
<feature type="compositionally biased region" description="Low complexity" evidence="1">
    <location>
        <begin position="205"/>
        <end position="243"/>
    </location>
</feature>
<dbReference type="AlphaFoldDB" id="A0A4Z0Z7M7"/>
<keyword evidence="3" id="KW-1185">Reference proteome</keyword>
<comment type="caution">
    <text evidence="2">The sequence shown here is derived from an EMBL/GenBank/DDBJ whole genome shotgun (WGS) entry which is preliminary data.</text>
</comment>
<feature type="region of interest" description="Disordered" evidence="1">
    <location>
        <begin position="60"/>
        <end position="291"/>
    </location>
</feature>
<feature type="compositionally biased region" description="Basic and acidic residues" evidence="1">
    <location>
        <begin position="447"/>
        <end position="460"/>
    </location>
</feature>
<dbReference type="Proteomes" id="UP000297716">
    <property type="component" value="Unassembled WGS sequence"/>
</dbReference>
<feature type="compositionally biased region" description="Pro residues" evidence="1">
    <location>
        <begin position="269"/>
        <end position="284"/>
    </location>
</feature>
<evidence type="ECO:0000313" key="2">
    <source>
        <dbReference type="EMBL" id="TGJ84522.1"/>
    </source>
</evidence>
<evidence type="ECO:0000256" key="1">
    <source>
        <dbReference type="SAM" id="MobiDB-lite"/>
    </source>
</evidence>
<feature type="compositionally biased region" description="Polar residues" evidence="1">
    <location>
        <begin position="76"/>
        <end position="88"/>
    </location>
</feature>
<organism evidence="2 3">
    <name type="scientific">Xylaria hypoxylon</name>
    <dbReference type="NCBI Taxonomy" id="37992"/>
    <lineage>
        <taxon>Eukaryota</taxon>
        <taxon>Fungi</taxon>
        <taxon>Dikarya</taxon>
        <taxon>Ascomycota</taxon>
        <taxon>Pezizomycotina</taxon>
        <taxon>Sordariomycetes</taxon>
        <taxon>Xylariomycetidae</taxon>
        <taxon>Xylariales</taxon>
        <taxon>Xylariaceae</taxon>
        <taxon>Xylaria</taxon>
    </lineage>
</organism>
<accession>A0A4Z0Z7M7</accession>